<keyword evidence="1" id="KW-0732">Signal</keyword>
<evidence type="ECO:0000256" key="1">
    <source>
        <dbReference type="SAM" id="SignalP"/>
    </source>
</evidence>
<accession>A0A370C792</accession>
<evidence type="ECO:0008006" key="4">
    <source>
        <dbReference type="Google" id="ProtNLM"/>
    </source>
</evidence>
<name>A0A370C792_ASPNG</name>
<reference evidence="2 3" key="1">
    <citation type="submission" date="2018-07" db="EMBL/GenBank/DDBJ databases">
        <title>Section-level genome sequencing of Aspergillus section Nigri to investigate inter- and intra-species variation.</title>
        <authorList>
            <consortium name="DOE Joint Genome Institute"/>
            <person name="Vesth T.C."/>
            <person name="Nybo J.L."/>
            <person name="Theobald S."/>
            <person name="Frisvad J.C."/>
            <person name="Larsen T.O."/>
            <person name="Nielsen K.F."/>
            <person name="Hoof J.B."/>
            <person name="Brandl J."/>
            <person name="Salamov A."/>
            <person name="Riley R."/>
            <person name="Gladden J.M."/>
            <person name="Phatale P."/>
            <person name="Nielsen M.T."/>
            <person name="Lyhne E.K."/>
            <person name="Kogle M.E."/>
            <person name="Strasser K."/>
            <person name="McDonnell E."/>
            <person name="Barry K."/>
            <person name="Clum A."/>
            <person name="Chen C."/>
            <person name="Nolan M."/>
            <person name="Sandor L."/>
            <person name="Kuo A."/>
            <person name="Lipzen A."/>
            <person name="Hainaut M."/>
            <person name="Drula E."/>
            <person name="Tsang A."/>
            <person name="Magnuson J.K."/>
            <person name="Henrissat B."/>
            <person name="Wiebenga A."/>
            <person name="Simmons B.A."/>
            <person name="Makela M.R."/>
            <person name="De vries R.P."/>
            <person name="Grigoriev I.V."/>
            <person name="Mortensen U.H."/>
            <person name="Baker S.E."/>
            <person name="Andersen M.R."/>
        </authorList>
    </citation>
    <scope>NUCLEOTIDE SEQUENCE [LARGE SCALE GENOMIC DNA]</scope>
    <source>
        <strain evidence="2 3">ATCC 13496</strain>
    </source>
</reference>
<gene>
    <name evidence="2" type="ORF">M747DRAFT_339989</name>
</gene>
<dbReference type="VEuPathDB" id="FungiDB:M747DRAFT_339989"/>
<dbReference type="EMBL" id="KZ851909">
    <property type="protein sequence ID" value="RDH21763.1"/>
    <property type="molecule type" value="Genomic_DNA"/>
</dbReference>
<protein>
    <recommendedName>
        <fullName evidence="4">HIG1 domain-containing protein</fullName>
    </recommendedName>
</protein>
<evidence type="ECO:0000313" key="3">
    <source>
        <dbReference type="Proteomes" id="UP000253845"/>
    </source>
</evidence>
<dbReference type="AlphaFoldDB" id="A0A370C792"/>
<proteinExistence type="predicted"/>
<sequence length="68" mass="7503">MHFNYFFVAMLFAGSTLALRGLYSGTSRALLWHRRKATMTLSTATGWGLTLCVLQKSVGSRIVPAPIK</sequence>
<evidence type="ECO:0000313" key="2">
    <source>
        <dbReference type="EMBL" id="RDH21763.1"/>
    </source>
</evidence>
<dbReference type="Proteomes" id="UP000253845">
    <property type="component" value="Unassembled WGS sequence"/>
</dbReference>
<organism evidence="2 3">
    <name type="scientific">Aspergillus niger ATCC 13496</name>
    <dbReference type="NCBI Taxonomy" id="1353008"/>
    <lineage>
        <taxon>Eukaryota</taxon>
        <taxon>Fungi</taxon>
        <taxon>Dikarya</taxon>
        <taxon>Ascomycota</taxon>
        <taxon>Pezizomycotina</taxon>
        <taxon>Eurotiomycetes</taxon>
        <taxon>Eurotiomycetidae</taxon>
        <taxon>Eurotiales</taxon>
        <taxon>Aspergillaceae</taxon>
        <taxon>Aspergillus</taxon>
        <taxon>Aspergillus subgen. Circumdati</taxon>
    </lineage>
</organism>
<feature type="signal peptide" evidence="1">
    <location>
        <begin position="1"/>
        <end position="18"/>
    </location>
</feature>
<feature type="chain" id="PRO_5017076932" description="HIG1 domain-containing protein" evidence="1">
    <location>
        <begin position="19"/>
        <end position="68"/>
    </location>
</feature>